<accession>A0A8A2V905</accession>
<feature type="compositionally biased region" description="Acidic residues" evidence="2">
    <location>
        <begin position="386"/>
        <end position="403"/>
    </location>
</feature>
<dbReference type="GeneID" id="63188336"/>
<dbReference type="AlphaFoldDB" id="A0A8A2V905"/>
<feature type="region of interest" description="Disordered" evidence="2">
    <location>
        <begin position="297"/>
        <end position="317"/>
    </location>
</feature>
<organism evidence="3 4">
    <name type="scientific">Haloterrigena alkaliphila</name>
    <dbReference type="NCBI Taxonomy" id="2816475"/>
    <lineage>
        <taxon>Archaea</taxon>
        <taxon>Methanobacteriati</taxon>
        <taxon>Methanobacteriota</taxon>
        <taxon>Stenosarchaea group</taxon>
        <taxon>Halobacteria</taxon>
        <taxon>Halobacteriales</taxon>
        <taxon>Natrialbaceae</taxon>
        <taxon>Haloterrigena</taxon>
    </lineage>
</organism>
<dbReference type="KEGG" id="hakz:J0X25_13485"/>
<dbReference type="EMBL" id="CP071462">
    <property type="protein sequence ID" value="QSW98403.1"/>
    <property type="molecule type" value="Genomic_DNA"/>
</dbReference>
<feature type="compositionally biased region" description="Acidic residues" evidence="2">
    <location>
        <begin position="304"/>
        <end position="317"/>
    </location>
</feature>
<feature type="coiled-coil region" evidence="1">
    <location>
        <begin position="77"/>
        <end position="146"/>
    </location>
</feature>
<dbReference type="RefSeq" id="WP_207288012.1">
    <property type="nucleotide sequence ID" value="NZ_CP071462.1"/>
</dbReference>
<keyword evidence="1" id="KW-0175">Coiled coil</keyword>
<dbReference type="Proteomes" id="UP000663203">
    <property type="component" value="Chromosome"/>
</dbReference>
<feature type="region of interest" description="Disordered" evidence="2">
    <location>
        <begin position="467"/>
        <end position="505"/>
    </location>
</feature>
<feature type="compositionally biased region" description="Acidic residues" evidence="2">
    <location>
        <begin position="470"/>
        <end position="505"/>
    </location>
</feature>
<evidence type="ECO:0000256" key="2">
    <source>
        <dbReference type="SAM" id="MobiDB-lite"/>
    </source>
</evidence>
<reference evidence="3 4" key="1">
    <citation type="submission" date="2021-03" db="EMBL/GenBank/DDBJ databases">
        <title>Haloterrigena longa sp. nov. and Haloterrigena limicola sp. nov., extremely halophilic archaea isolated from a salt lake.</title>
        <authorList>
            <person name="Henglin C."/>
        </authorList>
    </citation>
    <scope>NUCLEOTIDE SEQUENCE [LARGE SCALE GENOMIC DNA]</scope>
    <source>
        <strain evidence="3 4">KZCA68</strain>
    </source>
</reference>
<feature type="region of interest" description="Disordered" evidence="2">
    <location>
        <begin position="382"/>
        <end position="403"/>
    </location>
</feature>
<proteinExistence type="predicted"/>
<gene>
    <name evidence="3" type="ORF">J0X25_13485</name>
</gene>
<protein>
    <submittedName>
        <fullName evidence="3">Uncharacterized protein</fullName>
    </submittedName>
</protein>
<keyword evidence="4" id="KW-1185">Reference proteome</keyword>
<evidence type="ECO:0000313" key="3">
    <source>
        <dbReference type="EMBL" id="QSW98403.1"/>
    </source>
</evidence>
<name>A0A8A2V905_9EURY</name>
<evidence type="ECO:0000313" key="4">
    <source>
        <dbReference type="Proteomes" id="UP000663203"/>
    </source>
</evidence>
<sequence>MNRRLLTVSMVVVLCTALFGPAAAAGAANQPETAIQDESTENDVTVTTGAQLSTIVTATSDEVRTEFENTAFDERMADNASDRAAAIAERAAALENRSTTLRAEYENATAAYEVGDLEKSAYAQRLASLSARAENVVSSYERLEERVESVDEIDRRAAGVTPSELADQRAAVADLTSSGADALFQQFTGETNGNAEIEVDGGVSIEVETDDGERTREYERPRDGDGSLAISQTDALDAATDVLSPVEDGNWTVTEAETDDGVYEFEFVLAGAETGETGEAEVSVDGETGTVFELEEEIERRDAADDEDEADEKEDEDERLVVLVASGSPDPGEQVTLKLLANGQPAADAAVTVNDRAVGTTNDDGELTVTLPVEEAEIEAEHGDAEGELEFEFDDGSGDEDAESQFNADATIDNGTVTVSATFDESPVAGATVVANDETVGTTGEDGTVSFALDDDTDELEIEVLRGELESELEFELESDEEDEDEEEDEEDEEDEDEEDDETDQ</sequence>
<evidence type="ECO:0000256" key="1">
    <source>
        <dbReference type="SAM" id="Coils"/>
    </source>
</evidence>